<evidence type="ECO:0000256" key="2">
    <source>
        <dbReference type="RuleBase" id="RU361163"/>
    </source>
</evidence>
<feature type="domain" description="CBM2" evidence="4">
    <location>
        <begin position="299"/>
        <end position="403"/>
    </location>
</feature>
<dbReference type="PANTHER" id="PTHR34002">
    <property type="entry name" value="BLR1656 PROTEIN"/>
    <property type="match status" value="1"/>
</dbReference>
<dbReference type="InterPro" id="IPR013319">
    <property type="entry name" value="GH11/12"/>
</dbReference>
<dbReference type="GO" id="GO:0000272">
    <property type="term" value="P:polysaccharide catabolic process"/>
    <property type="evidence" value="ECO:0007669"/>
    <property type="project" value="UniProtKB-KW"/>
</dbReference>
<keyword evidence="2" id="KW-0119">Carbohydrate metabolism</keyword>
<name>A0LSI2_ACIC1</name>
<evidence type="ECO:0000313" key="5">
    <source>
        <dbReference type="EMBL" id="ABK52392.1"/>
    </source>
</evidence>
<dbReference type="STRING" id="351607.Acel_0619"/>
<sequence>MLVLRAPRWRVVITAAAVGIAAAGILVTSHSAYGATTSTCSPTAVVSVAGDEYRVQANEWNSSAQQCLTIDTSTGAWSVSTANFNLATNGAPATYPSIYKGCHWGNCTTANVGMPIQVSKIGSAVTSWSTTQVSSGAYDVAYDIWTNSTPTTSGQPNGTEVMIWLNSRGGVQPFGSQTATGVTVAGHTWNVWQGQQTSWKIISYVLTPGATSISNLDLKAILADAAARGSLNTSDYLIDVEAGFEIWQGGQGLGSNSFSVSVTSGTSSPTPTPSPSPSPSPAPSPSPSPSPTPTSSPTSSSGGVGCKAAYAVSNDWGSGFTATVTVTNTGSRATSGWTVAWSFGGNQTVTNYWNTALTQSGKSVTATNLSYNNVIQPGQSTTFGFNANYTGSNTPPTLTCTAS</sequence>
<dbReference type="CAZy" id="GH12">
    <property type="family name" value="Glycoside Hydrolase Family 12"/>
</dbReference>
<dbReference type="GO" id="GO:0008810">
    <property type="term" value="F:cellulase activity"/>
    <property type="evidence" value="ECO:0007669"/>
    <property type="project" value="InterPro"/>
</dbReference>
<dbReference type="InterPro" id="IPR008965">
    <property type="entry name" value="CBM2/CBM3_carb-bd_dom_sf"/>
</dbReference>
<evidence type="ECO:0000256" key="3">
    <source>
        <dbReference type="SAM" id="MobiDB-lite"/>
    </source>
</evidence>
<dbReference type="Pfam" id="PF01670">
    <property type="entry name" value="Glyco_hydro_12"/>
    <property type="match status" value="1"/>
</dbReference>
<evidence type="ECO:0000259" key="4">
    <source>
        <dbReference type="PROSITE" id="PS51173"/>
    </source>
</evidence>
<feature type="compositionally biased region" description="Pro residues" evidence="3">
    <location>
        <begin position="270"/>
        <end position="294"/>
    </location>
</feature>
<dbReference type="OrthoDB" id="2557744at2"/>
<keyword evidence="2" id="KW-0326">Glycosidase</keyword>
<dbReference type="HOGENOM" id="CLU_060511_0_0_11"/>
<evidence type="ECO:0000256" key="1">
    <source>
        <dbReference type="ARBA" id="ARBA00005519"/>
    </source>
</evidence>
<dbReference type="RefSeq" id="WP_011719455.1">
    <property type="nucleotide sequence ID" value="NC_008578.1"/>
</dbReference>
<dbReference type="AlphaFoldDB" id="A0LSI2"/>
<dbReference type="CAZy" id="CBM2">
    <property type="family name" value="Carbohydrate-Binding Module Family 2"/>
</dbReference>
<feature type="region of interest" description="Disordered" evidence="3">
    <location>
        <begin position="258"/>
        <end position="303"/>
    </location>
</feature>
<dbReference type="KEGG" id="ace:Acel_0619"/>
<dbReference type="InterPro" id="IPR012291">
    <property type="entry name" value="CBM2_carb-bd_dom_sf"/>
</dbReference>
<keyword evidence="6" id="KW-1185">Reference proteome</keyword>
<dbReference type="InterPro" id="IPR002594">
    <property type="entry name" value="GH12"/>
</dbReference>
<dbReference type="SMART" id="SM00637">
    <property type="entry name" value="CBD_II"/>
    <property type="match status" value="1"/>
</dbReference>
<dbReference type="EMBL" id="CP000481">
    <property type="protein sequence ID" value="ABK52392.1"/>
    <property type="molecule type" value="Genomic_DNA"/>
</dbReference>
<dbReference type="Pfam" id="PF00553">
    <property type="entry name" value="CBM_2"/>
    <property type="match status" value="1"/>
</dbReference>
<dbReference type="Gene3D" id="2.60.40.290">
    <property type="match status" value="1"/>
</dbReference>
<dbReference type="PANTHER" id="PTHR34002:SF9">
    <property type="entry name" value="XYLOGLUCAN-SPECIFIC ENDO-BETA-1,4-GLUCANASE A"/>
    <property type="match status" value="1"/>
</dbReference>
<dbReference type="PROSITE" id="PS51173">
    <property type="entry name" value="CBM2"/>
    <property type="match status" value="1"/>
</dbReference>
<gene>
    <name evidence="5" type="ordered locus">Acel_0619</name>
</gene>
<keyword evidence="2" id="KW-0378">Hydrolase</keyword>
<proteinExistence type="inferred from homology"/>
<feature type="compositionally biased region" description="Low complexity" evidence="3">
    <location>
        <begin position="259"/>
        <end position="269"/>
    </location>
</feature>
<reference evidence="5 6" key="1">
    <citation type="journal article" date="2009" name="Genome Res.">
        <title>Complete genome of the cellulolytic thermophile Acidothermus cellulolyticus 11B provides insights into its ecophysiological and evolutionary adaptations.</title>
        <authorList>
            <person name="Barabote R.D."/>
            <person name="Xie G."/>
            <person name="Leu D.H."/>
            <person name="Normand P."/>
            <person name="Necsulea A."/>
            <person name="Daubin V."/>
            <person name="Medigue C."/>
            <person name="Adney W.S."/>
            <person name="Xu X.C."/>
            <person name="Lapidus A."/>
            <person name="Parales R.E."/>
            <person name="Detter C."/>
            <person name="Pujic P."/>
            <person name="Bruce D."/>
            <person name="Lavire C."/>
            <person name="Challacombe J.F."/>
            <person name="Brettin T.S."/>
            <person name="Berry A.M."/>
        </authorList>
    </citation>
    <scope>NUCLEOTIDE SEQUENCE [LARGE SCALE GENOMIC DNA]</scope>
    <source>
        <strain evidence="6">ATCC 43068 / DSM 8971 / 11B</strain>
    </source>
</reference>
<dbReference type="SMR" id="A0LSI2"/>
<dbReference type="Gene3D" id="2.60.120.180">
    <property type="match status" value="1"/>
</dbReference>
<dbReference type="Proteomes" id="UP000008221">
    <property type="component" value="Chromosome"/>
</dbReference>
<dbReference type="InterPro" id="IPR001919">
    <property type="entry name" value="CBD2"/>
</dbReference>
<organism evidence="5 6">
    <name type="scientific">Acidothermus cellulolyticus (strain ATCC 43068 / DSM 8971 / 11B)</name>
    <dbReference type="NCBI Taxonomy" id="351607"/>
    <lineage>
        <taxon>Bacteria</taxon>
        <taxon>Bacillati</taxon>
        <taxon>Actinomycetota</taxon>
        <taxon>Actinomycetes</taxon>
        <taxon>Acidothermales</taxon>
        <taxon>Acidothermaceae</taxon>
        <taxon>Acidothermus</taxon>
    </lineage>
</organism>
<dbReference type="InParanoid" id="A0LSI2"/>
<dbReference type="eggNOG" id="COG5297">
    <property type="taxonomic scope" value="Bacteria"/>
</dbReference>
<dbReference type="SUPFAM" id="SSF49384">
    <property type="entry name" value="Carbohydrate-binding domain"/>
    <property type="match status" value="1"/>
</dbReference>
<protein>
    <submittedName>
        <fullName evidence="5">Cellulose-binding, family II</fullName>
    </submittedName>
</protein>
<keyword evidence="2" id="KW-0624">Polysaccharide degradation</keyword>
<evidence type="ECO:0000313" key="6">
    <source>
        <dbReference type="Proteomes" id="UP000008221"/>
    </source>
</evidence>
<dbReference type="GO" id="GO:0030247">
    <property type="term" value="F:polysaccharide binding"/>
    <property type="evidence" value="ECO:0007669"/>
    <property type="project" value="UniProtKB-UniRule"/>
</dbReference>
<accession>A0LSI2</accession>
<dbReference type="InterPro" id="IPR013320">
    <property type="entry name" value="ConA-like_dom_sf"/>
</dbReference>
<comment type="similarity">
    <text evidence="1 2">Belongs to the glycosyl hydrolase 12 (cellulase H) family.</text>
</comment>
<dbReference type="SUPFAM" id="SSF49899">
    <property type="entry name" value="Concanavalin A-like lectins/glucanases"/>
    <property type="match status" value="1"/>
</dbReference>